<accession>A0A1J4L0U7</accession>
<reference evidence="1" key="1">
    <citation type="submission" date="2016-10" db="EMBL/GenBank/DDBJ databases">
        <authorList>
            <person name="Benchimol M."/>
            <person name="Almeida L.G."/>
            <person name="Vasconcelos A.T."/>
            <person name="Perreira-Neves A."/>
            <person name="Rosa I.A."/>
            <person name="Tasca T."/>
            <person name="Bogo M.R."/>
            <person name="de Souza W."/>
        </authorList>
    </citation>
    <scope>NUCLEOTIDE SEQUENCE [LARGE SCALE GENOMIC DNA]</scope>
    <source>
        <strain evidence="1">K</strain>
    </source>
</reference>
<dbReference type="EMBL" id="MLAK01000035">
    <property type="protein sequence ID" value="OHT17135.1"/>
    <property type="molecule type" value="Genomic_DNA"/>
</dbReference>
<keyword evidence="2" id="KW-1185">Reference proteome</keyword>
<gene>
    <name evidence="1" type="ORF">TRFO_12664</name>
</gene>
<dbReference type="Proteomes" id="UP000179807">
    <property type="component" value="Unassembled WGS sequence"/>
</dbReference>
<organism evidence="1 2">
    <name type="scientific">Tritrichomonas foetus</name>
    <dbReference type="NCBI Taxonomy" id="1144522"/>
    <lineage>
        <taxon>Eukaryota</taxon>
        <taxon>Metamonada</taxon>
        <taxon>Parabasalia</taxon>
        <taxon>Tritrichomonadida</taxon>
        <taxon>Tritrichomonadidae</taxon>
        <taxon>Tritrichomonas</taxon>
    </lineage>
</organism>
<proteinExistence type="predicted"/>
<dbReference type="AlphaFoldDB" id="A0A1J4L0U7"/>
<sequence>MEALAFIEDYAKNLTVASNRLSLELKNCVEKSSDIAIQALTQNREILEKFNSAAQKEIDQFDKLMTSVDFMSQSFQEIDQLYSDVLRLSDILTSLEQYAAK</sequence>
<comment type="caution">
    <text evidence="1">The sequence shown here is derived from an EMBL/GenBank/DDBJ whole genome shotgun (WGS) entry which is preliminary data.</text>
</comment>
<dbReference type="VEuPathDB" id="TrichDB:TRFO_12664"/>
<evidence type="ECO:0000313" key="2">
    <source>
        <dbReference type="Proteomes" id="UP000179807"/>
    </source>
</evidence>
<name>A0A1J4L0U7_9EUKA</name>
<dbReference type="GeneID" id="94831473"/>
<evidence type="ECO:0000313" key="1">
    <source>
        <dbReference type="EMBL" id="OHT17135.1"/>
    </source>
</evidence>
<protein>
    <submittedName>
        <fullName evidence="1">Uncharacterized protein</fullName>
    </submittedName>
</protein>
<dbReference type="RefSeq" id="XP_068370271.1">
    <property type="nucleotide sequence ID" value="XM_068496769.1"/>
</dbReference>
<dbReference type="OrthoDB" id="10520708at2759"/>